<protein>
    <submittedName>
        <fullName evidence="1">Uncharacterized protein</fullName>
    </submittedName>
</protein>
<proteinExistence type="predicted"/>
<gene>
    <name evidence="1" type="ordered locus">KNP414_03825</name>
</gene>
<dbReference type="KEGG" id="pms:KNP414_03825"/>
<name>F8F690_PAEMK</name>
<organism evidence="1 2">
    <name type="scientific">Paenibacillus mucilaginosus (strain KNP414)</name>
    <dbReference type="NCBI Taxonomy" id="1036673"/>
    <lineage>
        <taxon>Bacteria</taxon>
        <taxon>Bacillati</taxon>
        <taxon>Bacillota</taxon>
        <taxon>Bacilli</taxon>
        <taxon>Bacillales</taxon>
        <taxon>Paenibacillaceae</taxon>
        <taxon>Paenibacillus</taxon>
    </lineage>
</organism>
<dbReference type="HOGENOM" id="CLU_3330971_0_0_9"/>
<accession>F8F690</accession>
<dbReference type="EMBL" id="CP002869">
    <property type="protein sequence ID" value="AEI42364.1"/>
    <property type="molecule type" value="Genomic_DNA"/>
</dbReference>
<reference evidence="2" key="1">
    <citation type="submission" date="2011-06" db="EMBL/GenBank/DDBJ databases">
        <title>Complete genome sequence of Paenibacillus mucilaginosus KNP414.</title>
        <authorList>
            <person name="Wang J."/>
            <person name="Hu S."/>
            <person name="Hu X."/>
            <person name="Zhang B."/>
            <person name="Dong D."/>
            <person name="Zhang S."/>
            <person name="Zhao K."/>
            <person name="Wu D."/>
        </authorList>
    </citation>
    <scope>NUCLEOTIDE SEQUENCE [LARGE SCALE GENOMIC DNA]</scope>
    <source>
        <strain evidence="2">KNP414</strain>
    </source>
</reference>
<reference evidence="1 2" key="2">
    <citation type="journal article" date="2013" name="Genome Announc.">
        <title>Genome Sequence of Growth-Improving Paenibacillus mucilaginosus Strain KNP414.</title>
        <authorList>
            <person name="Lu J.J."/>
            <person name="Wang J.F."/>
            <person name="Hu X.F."/>
        </authorList>
    </citation>
    <scope>NUCLEOTIDE SEQUENCE [LARGE SCALE GENOMIC DNA]</scope>
    <source>
        <strain evidence="1 2">KNP414</strain>
    </source>
</reference>
<dbReference type="AlphaFoldDB" id="F8F690"/>
<evidence type="ECO:0000313" key="2">
    <source>
        <dbReference type="Proteomes" id="UP000006620"/>
    </source>
</evidence>
<sequence length="38" mass="4493">MDILVTVKDKDRTEARKFLVTFRHIFKKGLVVTDCKKL</sequence>
<evidence type="ECO:0000313" key="1">
    <source>
        <dbReference type="EMBL" id="AEI42364.1"/>
    </source>
</evidence>
<dbReference type="Proteomes" id="UP000006620">
    <property type="component" value="Chromosome"/>
</dbReference>